<dbReference type="InterPro" id="IPR019142">
    <property type="entry name" value="Dymeclin"/>
</dbReference>
<dbReference type="EMBL" id="LXQA011108113">
    <property type="protein sequence ID" value="MCI85138.1"/>
    <property type="molecule type" value="Genomic_DNA"/>
</dbReference>
<proteinExistence type="inferred from homology"/>
<comment type="similarity">
    <text evidence="1">Belongs to the dymeclin family.</text>
</comment>
<feature type="non-terminal residue" evidence="5">
    <location>
        <position position="1"/>
    </location>
</feature>
<sequence length="35" mass="3891">CLADETAVLLLYSLLQGNSAFLEYVLVRTDMDTLV</sequence>
<dbReference type="Pfam" id="PF09742">
    <property type="entry name" value="Dymeclin"/>
    <property type="match status" value="1"/>
</dbReference>
<dbReference type="PANTHER" id="PTHR12895">
    <property type="entry name" value="DYMECLIN"/>
    <property type="match status" value="1"/>
</dbReference>
<keyword evidence="6" id="KW-1185">Reference proteome</keyword>
<reference evidence="5 6" key="1">
    <citation type="journal article" date="2018" name="Front. Plant Sci.">
        <title>Red Clover (Trifolium pratense) and Zigzag Clover (T. medium) - A Picture of Genomic Similarities and Differences.</title>
        <authorList>
            <person name="Dluhosova J."/>
            <person name="Istvanek J."/>
            <person name="Nedelnik J."/>
            <person name="Repkova J."/>
        </authorList>
    </citation>
    <scope>NUCLEOTIDE SEQUENCE [LARGE SCALE GENOMIC DNA]</scope>
    <source>
        <strain evidence="6">cv. 10/8</strain>
        <tissue evidence="5">Leaf</tissue>
    </source>
</reference>
<organism evidence="5 6">
    <name type="scientific">Trifolium medium</name>
    <dbReference type="NCBI Taxonomy" id="97028"/>
    <lineage>
        <taxon>Eukaryota</taxon>
        <taxon>Viridiplantae</taxon>
        <taxon>Streptophyta</taxon>
        <taxon>Embryophyta</taxon>
        <taxon>Tracheophyta</taxon>
        <taxon>Spermatophyta</taxon>
        <taxon>Magnoliopsida</taxon>
        <taxon>eudicotyledons</taxon>
        <taxon>Gunneridae</taxon>
        <taxon>Pentapetalae</taxon>
        <taxon>rosids</taxon>
        <taxon>fabids</taxon>
        <taxon>Fabales</taxon>
        <taxon>Fabaceae</taxon>
        <taxon>Papilionoideae</taxon>
        <taxon>50 kb inversion clade</taxon>
        <taxon>NPAAA clade</taxon>
        <taxon>Hologalegina</taxon>
        <taxon>IRL clade</taxon>
        <taxon>Trifolieae</taxon>
        <taxon>Trifolium</taxon>
    </lineage>
</organism>
<keyword evidence="4" id="KW-0449">Lipoprotein</keyword>
<dbReference type="GO" id="GO:0007030">
    <property type="term" value="P:Golgi organization"/>
    <property type="evidence" value="ECO:0007669"/>
    <property type="project" value="TreeGrafter"/>
</dbReference>
<accession>A0A392V9Y1</accession>
<evidence type="ECO:0000256" key="3">
    <source>
        <dbReference type="ARBA" id="ARBA00022707"/>
    </source>
</evidence>
<keyword evidence="3" id="KW-0519">Myristate</keyword>
<evidence type="ECO:0000313" key="6">
    <source>
        <dbReference type="Proteomes" id="UP000265520"/>
    </source>
</evidence>
<protein>
    <recommendedName>
        <fullName evidence="2">Dymeclin</fullName>
    </recommendedName>
</protein>
<dbReference type="GO" id="GO:0005794">
    <property type="term" value="C:Golgi apparatus"/>
    <property type="evidence" value="ECO:0007669"/>
    <property type="project" value="TreeGrafter"/>
</dbReference>
<evidence type="ECO:0000313" key="5">
    <source>
        <dbReference type="EMBL" id="MCI85138.1"/>
    </source>
</evidence>
<dbReference type="AlphaFoldDB" id="A0A392V9Y1"/>
<name>A0A392V9Y1_9FABA</name>
<evidence type="ECO:0000256" key="1">
    <source>
        <dbReference type="ARBA" id="ARBA00010603"/>
    </source>
</evidence>
<evidence type="ECO:0000256" key="4">
    <source>
        <dbReference type="ARBA" id="ARBA00023288"/>
    </source>
</evidence>
<dbReference type="Proteomes" id="UP000265520">
    <property type="component" value="Unassembled WGS sequence"/>
</dbReference>
<dbReference type="PANTHER" id="PTHR12895:SF9">
    <property type="entry name" value="DYMECLIN"/>
    <property type="match status" value="1"/>
</dbReference>
<evidence type="ECO:0000256" key="2">
    <source>
        <dbReference type="ARBA" id="ARBA00015736"/>
    </source>
</evidence>
<comment type="caution">
    <text evidence="5">The sequence shown here is derived from an EMBL/GenBank/DDBJ whole genome shotgun (WGS) entry which is preliminary data.</text>
</comment>